<evidence type="ECO:0000313" key="3">
    <source>
        <dbReference type="Proteomes" id="UP000682843"/>
    </source>
</evidence>
<sequence>MGTDKSGLLADPRFPGALIHRSSFVDDGAIVGAGTKIWHFCHIIAGTVIGKDCSIGQNVMIGPKVTIGDRCKIQNNVSLYEGVELGSDVFCGPSCVFTNVLTPRASVSRKSEFAPTVVGQGATIGANATIVCGRPLGEWCMVGAGAVVTHRIPNFALVVGNPAKRIGWVAKAGDRLGADLVCPRTGERYELIGDELRCVS</sequence>
<dbReference type="InterPro" id="IPR050179">
    <property type="entry name" value="Trans_hexapeptide_repeat"/>
</dbReference>
<dbReference type="Gene3D" id="2.160.10.10">
    <property type="entry name" value="Hexapeptide repeat proteins"/>
    <property type="match status" value="1"/>
</dbReference>
<dbReference type="EMBL" id="CP036498">
    <property type="protein sequence ID" value="QUS39134.1"/>
    <property type="molecule type" value="Genomic_DNA"/>
</dbReference>
<dbReference type="RefSeq" id="WP_211912679.1">
    <property type="nucleotide sequence ID" value="NZ_CP036498.1"/>
</dbReference>
<protein>
    <submittedName>
        <fullName evidence="2">N-acetyltransferase</fullName>
    </submittedName>
</protein>
<dbReference type="InterPro" id="IPR011004">
    <property type="entry name" value="Trimer_LpxA-like_sf"/>
</dbReference>
<name>A0ABX8A5Y9_9BRAD</name>
<evidence type="ECO:0000313" key="2">
    <source>
        <dbReference type="EMBL" id="QUS39134.1"/>
    </source>
</evidence>
<accession>A0ABX8A5Y9</accession>
<organism evidence="2 3">
    <name type="scientific">Tardiphaga alba</name>
    <dbReference type="NCBI Taxonomy" id="340268"/>
    <lineage>
        <taxon>Bacteria</taxon>
        <taxon>Pseudomonadati</taxon>
        <taxon>Pseudomonadota</taxon>
        <taxon>Alphaproteobacteria</taxon>
        <taxon>Hyphomicrobiales</taxon>
        <taxon>Nitrobacteraceae</taxon>
        <taxon>Tardiphaga</taxon>
    </lineage>
</organism>
<dbReference type="SUPFAM" id="SSF51161">
    <property type="entry name" value="Trimeric LpxA-like enzymes"/>
    <property type="match status" value="1"/>
</dbReference>
<proteinExistence type="inferred from homology"/>
<gene>
    <name evidence="2" type="ORF">RPMA_10000</name>
</gene>
<dbReference type="Pfam" id="PF00132">
    <property type="entry name" value="Hexapep"/>
    <property type="match status" value="1"/>
</dbReference>
<evidence type="ECO:0000256" key="1">
    <source>
        <dbReference type="ARBA" id="ARBA00007274"/>
    </source>
</evidence>
<dbReference type="InterPro" id="IPR001451">
    <property type="entry name" value="Hexapep"/>
</dbReference>
<keyword evidence="3" id="KW-1185">Reference proteome</keyword>
<reference evidence="2 3" key="1">
    <citation type="submission" date="2019-02" db="EMBL/GenBank/DDBJ databases">
        <title>Emended description of the genus Rhodopseudomonas and description of Rhodopseudomonas albus sp. nov., a non-phototrophic, heavy-metal-tolerant bacterium isolated from garden soil.</title>
        <authorList>
            <person name="Bao Z."/>
            <person name="Cao W.W."/>
            <person name="Sato Y."/>
            <person name="Nishizawa T."/>
            <person name="Zhao J."/>
            <person name="Guo Y."/>
            <person name="Ohta H."/>
        </authorList>
    </citation>
    <scope>NUCLEOTIDE SEQUENCE [LARGE SCALE GENOMIC DNA]</scope>
    <source>
        <strain evidence="2 3">SK50-23</strain>
    </source>
</reference>
<dbReference type="Proteomes" id="UP000682843">
    <property type="component" value="Chromosome"/>
</dbReference>
<comment type="similarity">
    <text evidence="1">Belongs to the transferase hexapeptide repeat family.</text>
</comment>
<dbReference type="PANTHER" id="PTHR43300:SF4">
    <property type="entry name" value="ACYL-[ACYL-CARRIER-PROTEIN]--UDP-N-ACETYLGLUCOSAMINE O-ACYLTRANSFERASE"/>
    <property type="match status" value="1"/>
</dbReference>
<dbReference type="PANTHER" id="PTHR43300">
    <property type="entry name" value="ACETYLTRANSFERASE"/>
    <property type="match status" value="1"/>
</dbReference>
<dbReference type="Pfam" id="PF14602">
    <property type="entry name" value="Hexapep_2"/>
    <property type="match status" value="1"/>
</dbReference>
<dbReference type="CDD" id="cd03358">
    <property type="entry name" value="LbH_WxcM_N_like"/>
    <property type="match status" value="1"/>
</dbReference>